<dbReference type="Proteomes" id="UP000016521">
    <property type="component" value="Chromosome I"/>
</dbReference>
<evidence type="ECO:0000313" key="4">
    <source>
        <dbReference type="Proteomes" id="UP000016521"/>
    </source>
</evidence>
<keyword evidence="4" id="KW-1185">Reference proteome</keyword>
<accession>A0ABN5CHA6</accession>
<organism evidence="3 4">
    <name type="scientific">Pseudoalteromonas piscicida</name>
    <dbReference type="NCBI Taxonomy" id="43662"/>
    <lineage>
        <taxon>Bacteria</taxon>
        <taxon>Pseudomonadati</taxon>
        <taxon>Pseudomonadota</taxon>
        <taxon>Gammaproteobacteria</taxon>
        <taxon>Alteromonadales</taxon>
        <taxon>Pseudoalteromonadaceae</taxon>
        <taxon>Pseudoalteromonas</taxon>
    </lineage>
</organism>
<reference evidence="3 4" key="1">
    <citation type="submission" date="2015-06" db="EMBL/GenBank/DDBJ databases">
        <authorList>
            <person name="Xie B.-B."/>
            <person name="Rong J.-C."/>
            <person name="Qin Q.-L."/>
            <person name="Zhang Y.-Z."/>
        </authorList>
    </citation>
    <scope>NUCLEOTIDE SEQUENCE [LARGE SCALE GENOMIC DNA]</scope>
    <source>
        <strain evidence="3 4">JCM 20779</strain>
    </source>
</reference>
<dbReference type="PANTHER" id="PTHR34136:SF1">
    <property type="entry name" value="UDP-N-ACETYL-D-MANNOSAMINURONIC ACID TRANSFERASE"/>
    <property type="match status" value="1"/>
</dbReference>
<dbReference type="CDD" id="cd06533">
    <property type="entry name" value="Glyco_transf_WecG_TagA"/>
    <property type="match status" value="1"/>
</dbReference>
<proteinExistence type="predicted"/>
<dbReference type="RefSeq" id="WP_010368568.1">
    <property type="nucleotide sequence ID" value="NZ_CP011924.1"/>
</dbReference>
<evidence type="ECO:0000313" key="3">
    <source>
        <dbReference type="EMBL" id="ATD08949.1"/>
    </source>
</evidence>
<dbReference type="PANTHER" id="PTHR34136">
    <property type="match status" value="1"/>
</dbReference>
<dbReference type="Pfam" id="PF03808">
    <property type="entry name" value="Glyco_tran_WecG"/>
    <property type="match status" value="1"/>
</dbReference>
<protein>
    <submittedName>
        <fullName evidence="3">N-acetylglucosaminyldiphosphoundecaprenol N-acetyl-beta-D-mannosaminyltransferase</fullName>
    </submittedName>
</protein>
<dbReference type="EMBL" id="CP011924">
    <property type="protein sequence ID" value="ATD08949.1"/>
    <property type="molecule type" value="Genomic_DNA"/>
</dbReference>
<dbReference type="NCBIfam" id="TIGR00696">
    <property type="entry name" value="wecG_tagA_cpsF"/>
    <property type="match status" value="1"/>
</dbReference>
<gene>
    <name evidence="3" type="primary">tagA</name>
    <name evidence="3" type="ORF">PPIS_a4301</name>
</gene>
<evidence type="ECO:0000256" key="1">
    <source>
        <dbReference type="ARBA" id="ARBA00022676"/>
    </source>
</evidence>
<keyword evidence="2" id="KW-0808">Transferase</keyword>
<name>A0ABN5CHA6_PSEO7</name>
<sequence>MNSANEITIRGIPVTAFGSIQDLIESAILRESNVVPGVAVAINPEKVMVAERDQETRQVLLDATLRYADGIGVSYVMSKKSNAKVARIPGCELWTQLMISAASLNTPVYLLGASATVIELTKTKLQGLGVNVVGARDGYFEDREEVIAEIKDSGAQIITVALGSPKQEKFIFECRKQVPNAFYMGVGGTYDVYTGNVKRAPKLWIKLHLEWLYRLLSQPSRLFRQGKLLKFVYYYLVGKI</sequence>
<dbReference type="InterPro" id="IPR004629">
    <property type="entry name" value="WecG_TagA_CpsF"/>
</dbReference>
<keyword evidence="1" id="KW-0328">Glycosyltransferase</keyword>
<evidence type="ECO:0000256" key="2">
    <source>
        <dbReference type="ARBA" id="ARBA00022679"/>
    </source>
</evidence>